<name>A0A2P2Q004_RHIMU</name>
<accession>A0A2P2Q004</accession>
<protein>
    <submittedName>
        <fullName evidence="1">Uncharacterized protein</fullName>
    </submittedName>
</protein>
<dbReference type="EMBL" id="GGEC01079781">
    <property type="protein sequence ID" value="MBX60265.1"/>
    <property type="molecule type" value="Transcribed_RNA"/>
</dbReference>
<dbReference type="AlphaFoldDB" id="A0A2P2Q004"/>
<organism evidence="1">
    <name type="scientific">Rhizophora mucronata</name>
    <name type="common">Asiatic mangrove</name>
    <dbReference type="NCBI Taxonomy" id="61149"/>
    <lineage>
        <taxon>Eukaryota</taxon>
        <taxon>Viridiplantae</taxon>
        <taxon>Streptophyta</taxon>
        <taxon>Embryophyta</taxon>
        <taxon>Tracheophyta</taxon>
        <taxon>Spermatophyta</taxon>
        <taxon>Magnoliopsida</taxon>
        <taxon>eudicotyledons</taxon>
        <taxon>Gunneridae</taxon>
        <taxon>Pentapetalae</taxon>
        <taxon>rosids</taxon>
        <taxon>fabids</taxon>
        <taxon>Malpighiales</taxon>
        <taxon>Rhizophoraceae</taxon>
        <taxon>Rhizophora</taxon>
    </lineage>
</organism>
<evidence type="ECO:0000313" key="1">
    <source>
        <dbReference type="EMBL" id="MBX60265.1"/>
    </source>
</evidence>
<sequence length="33" mass="3650">MMSLVIILQGLTPIKPLATYHYVSIIGRDVGHI</sequence>
<reference evidence="1" key="1">
    <citation type="submission" date="2018-02" db="EMBL/GenBank/DDBJ databases">
        <title>Rhizophora mucronata_Transcriptome.</title>
        <authorList>
            <person name="Meera S.P."/>
            <person name="Sreeshan A."/>
            <person name="Augustine A."/>
        </authorList>
    </citation>
    <scope>NUCLEOTIDE SEQUENCE</scope>
    <source>
        <tissue evidence="1">Leaf</tissue>
    </source>
</reference>
<proteinExistence type="predicted"/>